<feature type="region of interest" description="Disordered" evidence="6">
    <location>
        <begin position="435"/>
        <end position="456"/>
    </location>
</feature>
<feature type="transmembrane region" description="Helical" evidence="7">
    <location>
        <begin position="216"/>
        <end position="235"/>
    </location>
</feature>
<dbReference type="NCBIfam" id="NF008241">
    <property type="entry name" value="PRK11017.1"/>
    <property type="match status" value="1"/>
</dbReference>
<name>A0ABT1JE24_ACTCY</name>
<keyword evidence="4 7" id="KW-1133">Transmembrane helix</keyword>
<evidence type="ECO:0000256" key="3">
    <source>
        <dbReference type="ARBA" id="ARBA00022692"/>
    </source>
</evidence>
<evidence type="ECO:0000256" key="6">
    <source>
        <dbReference type="SAM" id="MobiDB-lite"/>
    </source>
</evidence>
<feature type="transmembrane region" description="Helical" evidence="7">
    <location>
        <begin position="278"/>
        <end position="300"/>
    </location>
</feature>
<feature type="transmembrane region" description="Helical" evidence="7">
    <location>
        <begin position="349"/>
        <end position="371"/>
    </location>
</feature>
<sequence length="456" mass="47281">MSPRAPRTLSNKGDQGVAQGSQPVVDPDYPLAPVPMSARRSLGSLLLMLVSFTFFAPTMLAGGQIAGAFPFAEFLVLSLTASVLLGCYVAVIGVISARTGLSTVLLARRTLGLAGGKWASVLLGGTQIGWFGVTVALLADLAGRALGWESTWPIMVVAGLLMGTTAYFGYRGLEILSAIAVPLMFVLAFWVVARALGDAGGWHGLLSIEPTAELGVATALTIMVGTFVSGGTQVGNWTRFARRPRHAFAAALVAFLVAQTLMLFFGAVGAVVYGEPDFAAVLIQLDLLVLGLLLLVANLWTTNDNAAYAFGVAGAELFGVNDKRPFVIGGVLLGILLAVTGVYEALETFLVVLGIVIPPLGGAVIGQYFLAWRGRLPAAAGGREPVVRWSGLGAYLAGTLVAAVSNVYELGVPPLQGILVAVVAAPLLHRVLPGHRRDAASPTPTPAERATPASTS</sequence>
<feature type="transmembrane region" description="Helical" evidence="7">
    <location>
        <begin position="326"/>
        <end position="343"/>
    </location>
</feature>
<proteinExistence type="inferred from homology"/>
<evidence type="ECO:0000313" key="8">
    <source>
        <dbReference type="EMBL" id="MCP2330403.1"/>
    </source>
</evidence>
<comment type="subcellular location">
    <subcellularLocation>
        <location evidence="1">Membrane</location>
        <topology evidence="1">Multi-pass membrane protein</topology>
    </subcellularLocation>
</comment>
<dbReference type="PANTHER" id="PTHR30569:SF0">
    <property type="entry name" value="CYTOSINE PERMEASE"/>
    <property type="match status" value="1"/>
</dbReference>
<feature type="transmembrane region" description="Helical" evidence="7">
    <location>
        <begin position="75"/>
        <end position="97"/>
    </location>
</feature>
<feature type="transmembrane region" description="Helical" evidence="7">
    <location>
        <begin position="392"/>
        <end position="408"/>
    </location>
</feature>
<feature type="transmembrane region" description="Helical" evidence="7">
    <location>
        <begin position="414"/>
        <end position="432"/>
    </location>
</feature>
<keyword evidence="3 7" id="KW-0812">Transmembrane</keyword>
<comment type="similarity">
    <text evidence="2">Belongs to the purine-cytosine permease (2.A.39) family.</text>
</comment>
<evidence type="ECO:0000256" key="4">
    <source>
        <dbReference type="ARBA" id="ARBA00022989"/>
    </source>
</evidence>
<dbReference type="Gene3D" id="1.10.4160.10">
    <property type="entry name" value="Hydantoin permease"/>
    <property type="match status" value="1"/>
</dbReference>
<protein>
    <submittedName>
        <fullName evidence="8">Cytosine permease</fullName>
    </submittedName>
</protein>
<feature type="compositionally biased region" description="Low complexity" evidence="6">
    <location>
        <begin position="440"/>
        <end position="456"/>
    </location>
</feature>
<dbReference type="EMBL" id="AUBJ02000001">
    <property type="protein sequence ID" value="MCP2330403.1"/>
    <property type="molecule type" value="Genomic_DNA"/>
</dbReference>
<feature type="transmembrane region" description="Helical" evidence="7">
    <location>
        <begin position="118"/>
        <end position="139"/>
    </location>
</feature>
<feature type="transmembrane region" description="Helical" evidence="7">
    <location>
        <begin position="247"/>
        <end position="272"/>
    </location>
</feature>
<dbReference type="CDD" id="cd11484">
    <property type="entry name" value="SLC-NCS1sbd_CobB-like"/>
    <property type="match status" value="1"/>
</dbReference>
<evidence type="ECO:0000256" key="7">
    <source>
        <dbReference type="SAM" id="Phobius"/>
    </source>
</evidence>
<evidence type="ECO:0000256" key="5">
    <source>
        <dbReference type="ARBA" id="ARBA00023136"/>
    </source>
</evidence>
<dbReference type="InterPro" id="IPR030191">
    <property type="entry name" value="CodB"/>
</dbReference>
<dbReference type="PANTHER" id="PTHR30569">
    <property type="entry name" value="CYTOSINE TRANSPORTER CODB"/>
    <property type="match status" value="1"/>
</dbReference>
<evidence type="ECO:0000313" key="9">
    <source>
        <dbReference type="Proteomes" id="UP000791080"/>
    </source>
</evidence>
<feature type="transmembrane region" description="Helical" evidence="7">
    <location>
        <begin position="151"/>
        <end position="168"/>
    </location>
</feature>
<reference evidence="8 9" key="1">
    <citation type="submission" date="2013-07" db="EMBL/GenBank/DDBJ databases">
        <authorList>
            <consortium name="DOE Joint Genome Institute"/>
            <person name="Reeve W."/>
            <person name="Huntemann M."/>
            <person name="Han J."/>
            <person name="Chen A."/>
            <person name="Kyrpides N."/>
            <person name="Mavromatis K."/>
            <person name="Markowitz V."/>
            <person name="Palaniappan K."/>
            <person name="Ivanova N."/>
            <person name="Schaumberg A."/>
            <person name="Pati A."/>
            <person name="Liolios K."/>
            <person name="Nordberg H.P."/>
            <person name="Cantor M.N."/>
            <person name="Hua S.X."/>
            <person name="Woyke T."/>
        </authorList>
    </citation>
    <scope>NUCLEOTIDE SEQUENCE [LARGE SCALE GENOMIC DNA]</scope>
    <source>
        <strain evidence="8 9">DSM 43889</strain>
    </source>
</reference>
<feature type="transmembrane region" description="Helical" evidence="7">
    <location>
        <begin position="175"/>
        <end position="196"/>
    </location>
</feature>
<dbReference type="InterPro" id="IPR001248">
    <property type="entry name" value="Pur-cyt_permease"/>
</dbReference>
<dbReference type="Pfam" id="PF02133">
    <property type="entry name" value="Transp_cyt_pur"/>
    <property type="match status" value="1"/>
</dbReference>
<reference evidence="8 9" key="2">
    <citation type="submission" date="2022-06" db="EMBL/GenBank/DDBJ databases">
        <title>Genomic Encyclopedia of Type Strains, Phase I: the one thousand microbial genomes (KMG-I) project.</title>
        <authorList>
            <person name="Kyrpides N."/>
        </authorList>
    </citation>
    <scope>NUCLEOTIDE SEQUENCE [LARGE SCALE GENOMIC DNA]</scope>
    <source>
        <strain evidence="8 9">DSM 43889</strain>
    </source>
</reference>
<evidence type="ECO:0000256" key="1">
    <source>
        <dbReference type="ARBA" id="ARBA00004141"/>
    </source>
</evidence>
<feature type="region of interest" description="Disordered" evidence="6">
    <location>
        <begin position="1"/>
        <end position="24"/>
    </location>
</feature>
<keyword evidence="9" id="KW-1185">Reference proteome</keyword>
<feature type="transmembrane region" description="Helical" evidence="7">
    <location>
        <begin position="45"/>
        <end position="69"/>
    </location>
</feature>
<comment type="caution">
    <text evidence="8">The sequence shown here is derived from an EMBL/GenBank/DDBJ whole genome shotgun (WGS) entry which is preliminary data.</text>
</comment>
<keyword evidence="5 7" id="KW-0472">Membrane</keyword>
<accession>A0ABT1JE24</accession>
<evidence type="ECO:0000256" key="2">
    <source>
        <dbReference type="ARBA" id="ARBA00008974"/>
    </source>
</evidence>
<gene>
    <name evidence="8" type="ORF">G443_000673</name>
</gene>
<organism evidence="8 9">
    <name type="scientific">Actinoalloteichus caeruleus DSM 43889</name>
    <dbReference type="NCBI Taxonomy" id="1120930"/>
    <lineage>
        <taxon>Bacteria</taxon>
        <taxon>Bacillati</taxon>
        <taxon>Actinomycetota</taxon>
        <taxon>Actinomycetes</taxon>
        <taxon>Pseudonocardiales</taxon>
        <taxon>Pseudonocardiaceae</taxon>
        <taxon>Actinoalloteichus</taxon>
        <taxon>Actinoalloteichus cyanogriseus</taxon>
    </lineage>
</organism>
<feature type="compositionally biased region" description="Polar residues" evidence="6">
    <location>
        <begin position="8"/>
        <end position="22"/>
    </location>
</feature>
<dbReference type="Proteomes" id="UP000791080">
    <property type="component" value="Unassembled WGS sequence"/>
</dbReference>